<evidence type="ECO:0000313" key="2">
    <source>
        <dbReference type="Proteomes" id="UP000753196"/>
    </source>
</evidence>
<dbReference type="Proteomes" id="UP000753196">
    <property type="component" value="Unassembled WGS sequence"/>
</dbReference>
<dbReference type="GO" id="GO:0016787">
    <property type="term" value="F:hydrolase activity"/>
    <property type="evidence" value="ECO:0007669"/>
    <property type="project" value="UniProtKB-KW"/>
</dbReference>
<organism evidence="1 2">
    <name type="scientific">Candidatus Sungiibacteriota bacterium</name>
    <dbReference type="NCBI Taxonomy" id="2750080"/>
    <lineage>
        <taxon>Bacteria</taxon>
        <taxon>Candidatus Sungiibacteriota</taxon>
    </lineage>
</organism>
<protein>
    <submittedName>
        <fullName evidence="1">HAD hydrolase-like protein</fullName>
    </submittedName>
</protein>
<dbReference type="EMBL" id="JACQCR010000053">
    <property type="protein sequence ID" value="MBI3631135.1"/>
    <property type="molecule type" value="Genomic_DNA"/>
</dbReference>
<accession>A0A932R2B8</accession>
<dbReference type="Gene3D" id="3.40.50.1000">
    <property type="entry name" value="HAD superfamily/HAD-like"/>
    <property type="match status" value="1"/>
</dbReference>
<dbReference type="Pfam" id="PF13242">
    <property type="entry name" value="Hydrolase_like"/>
    <property type="match status" value="1"/>
</dbReference>
<dbReference type="AlphaFoldDB" id="A0A932R2B8"/>
<reference evidence="1" key="1">
    <citation type="submission" date="2020-07" db="EMBL/GenBank/DDBJ databases">
        <title>Huge and variable diversity of episymbiotic CPR bacteria and DPANN archaea in groundwater ecosystems.</title>
        <authorList>
            <person name="He C.Y."/>
            <person name="Keren R."/>
            <person name="Whittaker M."/>
            <person name="Farag I.F."/>
            <person name="Doudna J."/>
            <person name="Cate J.H.D."/>
            <person name="Banfield J.F."/>
        </authorList>
    </citation>
    <scope>NUCLEOTIDE SEQUENCE</scope>
    <source>
        <strain evidence="1">NC_groundwater_973_Pr1_S-0.2um_54_13</strain>
    </source>
</reference>
<proteinExistence type="predicted"/>
<dbReference type="SUPFAM" id="SSF56784">
    <property type="entry name" value="HAD-like"/>
    <property type="match status" value="1"/>
</dbReference>
<sequence>LLEAARDAQLDLSASFMVGDRWRDIEAGRRAGCTTIFIDYGYAETQPKRYHVKVKSLAAASEWICSNR</sequence>
<feature type="non-terminal residue" evidence="1">
    <location>
        <position position="1"/>
    </location>
</feature>
<comment type="caution">
    <text evidence="1">The sequence shown here is derived from an EMBL/GenBank/DDBJ whole genome shotgun (WGS) entry which is preliminary data.</text>
</comment>
<keyword evidence="1" id="KW-0378">Hydrolase</keyword>
<dbReference type="InterPro" id="IPR036412">
    <property type="entry name" value="HAD-like_sf"/>
</dbReference>
<evidence type="ECO:0000313" key="1">
    <source>
        <dbReference type="EMBL" id="MBI3631135.1"/>
    </source>
</evidence>
<gene>
    <name evidence="1" type="ORF">HY221_02255</name>
</gene>
<name>A0A932R2B8_9BACT</name>
<dbReference type="InterPro" id="IPR023214">
    <property type="entry name" value="HAD_sf"/>
</dbReference>